<accession>A0A7S3K674</accession>
<gene>
    <name evidence="1" type="ORF">ECRA1380_LOCUS640</name>
</gene>
<protein>
    <submittedName>
        <fullName evidence="1">Uncharacterized protein</fullName>
    </submittedName>
</protein>
<evidence type="ECO:0000313" key="1">
    <source>
        <dbReference type="EMBL" id="CAE0375689.1"/>
    </source>
</evidence>
<name>A0A7S3K674_EUPCR</name>
<organism evidence="1">
    <name type="scientific">Euplotes crassus</name>
    <dbReference type="NCBI Taxonomy" id="5936"/>
    <lineage>
        <taxon>Eukaryota</taxon>
        <taxon>Sar</taxon>
        <taxon>Alveolata</taxon>
        <taxon>Ciliophora</taxon>
        <taxon>Intramacronucleata</taxon>
        <taxon>Spirotrichea</taxon>
        <taxon>Hypotrichia</taxon>
        <taxon>Euplotida</taxon>
        <taxon>Euplotidae</taxon>
        <taxon>Moneuplotes</taxon>
    </lineage>
</organism>
<sequence>MTLSVNKSQDSDLLQKVKHKLSFQRRYNFTAKEYIKSCIPFIANKSKRQFTALSDRFSDECDLPSILRSIRQLKTMMHLVLSEHQILLMGFDARAGVRYNSRVEINPMTPVDMPPVGEARSNSF</sequence>
<dbReference type="AlphaFoldDB" id="A0A7S3K674"/>
<dbReference type="EMBL" id="HBIK01001307">
    <property type="protein sequence ID" value="CAE0375689.1"/>
    <property type="molecule type" value="Transcribed_RNA"/>
</dbReference>
<reference evidence="1" key="1">
    <citation type="submission" date="2021-01" db="EMBL/GenBank/DDBJ databases">
        <authorList>
            <person name="Corre E."/>
            <person name="Pelletier E."/>
            <person name="Niang G."/>
            <person name="Scheremetjew M."/>
            <person name="Finn R."/>
            <person name="Kale V."/>
            <person name="Holt S."/>
            <person name="Cochrane G."/>
            <person name="Meng A."/>
            <person name="Brown T."/>
            <person name="Cohen L."/>
        </authorList>
    </citation>
    <scope>NUCLEOTIDE SEQUENCE</scope>
    <source>
        <strain evidence="1">CT5</strain>
    </source>
</reference>
<proteinExistence type="predicted"/>